<evidence type="ECO:0008006" key="4">
    <source>
        <dbReference type="Google" id="ProtNLM"/>
    </source>
</evidence>
<sequence>MASTTRSMLYTAAMATALCLAACSSPLASPDRPPAGSSAAFRAGYTLGCTAGRGAVEPTMVESRLPKDASAETQDGWKLGYQTCFDDAVRHGSPLSNRGSGA</sequence>
<dbReference type="RefSeq" id="WP_150678116.1">
    <property type="nucleotide sequence ID" value="NZ_CABPSK010000001.1"/>
</dbReference>
<dbReference type="Proteomes" id="UP000366945">
    <property type="component" value="Unassembled WGS sequence"/>
</dbReference>
<dbReference type="EMBL" id="CABPSK010000001">
    <property type="protein sequence ID" value="VVD73657.1"/>
    <property type="molecule type" value="Genomic_DNA"/>
</dbReference>
<keyword evidence="3" id="KW-1185">Reference proteome</keyword>
<proteinExistence type="predicted"/>
<keyword evidence="1" id="KW-0732">Signal</keyword>
<feature type="chain" id="PRO_5022923611" description="Lipoprotein" evidence="1">
    <location>
        <begin position="29"/>
        <end position="102"/>
    </location>
</feature>
<dbReference type="AlphaFoldDB" id="A0A5E4SDF1"/>
<protein>
    <recommendedName>
        <fullName evidence="4">Lipoprotein</fullName>
    </recommendedName>
</protein>
<organism evidence="2 3">
    <name type="scientific">Pandoraea pneumonica</name>
    <dbReference type="NCBI Taxonomy" id="2508299"/>
    <lineage>
        <taxon>Bacteria</taxon>
        <taxon>Pseudomonadati</taxon>
        <taxon>Pseudomonadota</taxon>
        <taxon>Betaproteobacteria</taxon>
        <taxon>Burkholderiales</taxon>
        <taxon>Burkholderiaceae</taxon>
        <taxon>Pandoraea</taxon>
    </lineage>
</organism>
<dbReference type="GeneID" id="300402802"/>
<evidence type="ECO:0000313" key="2">
    <source>
        <dbReference type="EMBL" id="VVD73657.1"/>
    </source>
</evidence>
<evidence type="ECO:0000313" key="3">
    <source>
        <dbReference type="Proteomes" id="UP000366945"/>
    </source>
</evidence>
<gene>
    <name evidence="2" type="ORF">PPN31114_00743</name>
</gene>
<reference evidence="2 3" key="1">
    <citation type="submission" date="2019-08" db="EMBL/GenBank/DDBJ databases">
        <authorList>
            <person name="Peeters C."/>
        </authorList>
    </citation>
    <scope>NUCLEOTIDE SEQUENCE [LARGE SCALE GENOMIC DNA]</scope>
    <source>
        <strain evidence="2 3">LMG 31114</strain>
    </source>
</reference>
<evidence type="ECO:0000256" key="1">
    <source>
        <dbReference type="SAM" id="SignalP"/>
    </source>
</evidence>
<accession>A0A5E4SDF1</accession>
<feature type="signal peptide" evidence="1">
    <location>
        <begin position="1"/>
        <end position="28"/>
    </location>
</feature>
<name>A0A5E4SDF1_9BURK</name>